<name>A0A5B7JB45_PORTR</name>
<protein>
    <submittedName>
        <fullName evidence="1">Uncharacterized protein</fullName>
    </submittedName>
</protein>
<proteinExistence type="predicted"/>
<organism evidence="1 2">
    <name type="scientific">Portunus trituberculatus</name>
    <name type="common">Swimming crab</name>
    <name type="synonym">Neptunus trituberculatus</name>
    <dbReference type="NCBI Taxonomy" id="210409"/>
    <lineage>
        <taxon>Eukaryota</taxon>
        <taxon>Metazoa</taxon>
        <taxon>Ecdysozoa</taxon>
        <taxon>Arthropoda</taxon>
        <taxon>Crustacea</taxon>
        <taxon>Multicrustacea</taxon>
        <taxon>Malacostraca</taxon>
        <taxon>Eumalacostraca</taxon>
        <taxon>Eucarida</taxon>
        <taxon>Decapoda</taxon>
        <taxon>Pleocyemata</taxon>
        <taxon>Brachyura</taxon>
        <taxon>Eubrachyura</taxon>
        <taxon>Portunoidea</taxon>
        <taxon>Portunidae</taxon>
        <taxon>Portuninae</taxon>
        <taxon>Portunus</taxon>
    </lineage>
</organism>
<reference evidence="1 2" key="1">
    <citation type="submission" date="2019-05" db="EMBL/GenBank/DDBJ databases">
        <title>Another draft genome of Portunus trituberculatus and its Hox gene families provides insights of decapod evolution.</title>
        <authorList>
            <person name="Jeong J.-H."/>
            <person name="Song I."/>
            <person name="Kim S."/>
            <person name="Choi T."/>
            <person name="Kim D."/>
            <person name="Ryu S."/>
            <person name="Kim W."/>
        </authorList>
    </citation>
    <scope>NUCLEOTIDE SEQUENCE [LARGE SCALE GENOMIC DNA]</scope>
    <source>
        <tissue evidence="1">Muscle</tissue>
    </source>
</reference>
<dbReference type="Proteomes" id="UP000324222">
    <property type="component" value="Unassembled WGS sequence"/>
</dbReference>
<dbReference type="AlphaFoldDB" id="A0A5B7JB45"/>
<sequence>MRVVGAPIGKVPYRRRGVEVILEGGSEWRGEGLARTDRQYLTSACRSARLNILKGRTATSLCAHLYFYPVLGAESQCAHPPMMVFVIFFPARHTPPLYRQASHHS</sequence>
<evidence type="ECO:0000313" key="1">
    <source>
        <dbReference type="EMBL" id="MPC89624.1"/>
    </source>
</evidence>
<dbReference type="EMBL" id="VSRR010081646">
    <property type="protein sequence ID" value="MPC89624.1"/>
    <property type="molecule type" value="Genomic_DNA"/>
</dbReference>
<evidence type="ECO:0000313" key="2">
    <source>
        <dbReference type="Proteomes" id="UP000324222"/>
    </source>
</evidence>
<comment type="caution">
    <text evidence="1">The sequence shown here is derived from an EMBL/GenBank/DDBJ whole genome shotgun (WGS) entry which is preliminary data.</text>
</comment>
<keyword evidence="2" id="KW-1185">Reference proteome</keyword>
<accession>A0A5B7JB45</accession>
<gene>
    <name evidence="1" type="ORF">E2C01_084578</name>
</gene>